<dbReference type="Pfam" id="PF00018">
    <property type="entry name" value="SH3_1"/>
    <property type="match status" value="1"/>
</dbReference>
<evidence type="ECO:0000256" key="2">
    <source>
        <dbReference type="ARBA" id="ARBA00022443"/>
    </source>
</evidence>
<gene>
    <name evidence="6" type="primary">ARHGEF4</name>
</gene>
<evidence type="ECO:0000256" key="5">
    <source>
        <dbReference type="SAM" id="MobiDB-lite"/>
    </source>
</evidence>
<reference evidence="6" key="1">
    <citation type="submission" date="2020-02" db="EMBL/GenBank/DDBJ databases">
        <authorList>
            <person name="Enbody D E."/>
            <person name="Pettersson E M."/>
        </authorList>
    </citation>
    <scope>NUCLEOTIDE SEQUENCE [LARGE SCALE GENOMIC DNA]</scope>
</reference>
<dbReference type="CDD" id="cd11973">
    <property type="entry name" value="SH3_ASEF"/>
    <property type="match status" value="1"/>
</dbReference>
<feature type="region of interest" description="Disordered" evidence="5">
    <location>
        <begin position="725"/>
        <end position="763"/>
    </location>
</feature>
<dbReference type="InterPro" id="IPR001452">
    <property type="entry name" value="SH3_domain"/>
</dbReference>
<feature type="compositionally biased region" description="Basic and acidic residues" evidence="5">
    <location>
        <begin position="1428"/>
        <end position="1452"/>
    </location>
</feature>
<evidence type="ECO:0000256" key="3">
    <source>
        <dbReference type="ARBA" id="ARBA00022490"/>
    </source>
</evidence>
<dbReference type="InterPro" id="IPR036028">
    <property type="entry name" value="SH3-like_dom_sf"/>
</dbReference>
<evidence type="ECO:0000256" key="4">
    <source>
        <dbReference type="ARBA" id="ARBA00022658"/>
    </source>
</evidence>
<feature type="region of interest" description="Disordered" evidence="5">
    <location>
        <begin position="1633"/>
        <end position="1669"/>
    </location>
</feature>
<feature type="region of interest" description="Disordered" evidence="5">
    <location>
        <begin position="566"/>
        <end position="587"/>
    </location>
</feature>
<proteinExistence type="predicted"/>
<dbReference type="Ensembl" id="ENSCPVT00000011031.2">
    <property type="protein sequence ID" value="ENSCPVP00000010573.2"/>
    <property type="gene ID" value="ENSCPVG00000007733.2"/>
</dbReference>
<feature type="region of interest" description="Disordered" evidence="5">
    <location>
        <begin position="1412"/>
        <end position="1452"/>
    </location>
</feature>
<feature type="region of interest" description="Disordered" evidence="5">
    <location>
        <begin position="1"/>
        <end position="27"/>
    </location>
</feature>
<dbReference type="InterPro" id="IPR001849">
    <property type="entry name" value="PH_domain"/>
</dbReference>
<evidence type="ECO:0000313" key="6">
    <source>
        <dbReference type="Ensembl" id="ENSCPVP00000010573.2"/>
    </source>
</evidence>
<reference evidence="6" key="3">
    <citation type="submission" date="2025-09" db="UniProtKB">
        <authorList>
            <consortium name="Ensembl"/>
        </authorList>
    </citation>
    <scope>IDENTIFICATION</scope>
</reference>
<feature type="compositionally biased region" description="Polar residues" evidence="5">
    <location>
        <begin position="174"/>
        <end position="187"/>
    </location>
</feature>
<keyword evidence="2" id="KW-0728">SH3 domain</keyword>
<feature type="region of interest" description="Disordered" evidence="5">
    <location>
        <begin position="1469"/>
        <end position="1492"/>
    </location>
</feature>
<feature type="compositionally biased region" description="Polar residues" evidence="5">
    <location>
        <begin position="1633"/>
        <end position="1647"/>
    </location>
</feature>
<feature type="compositionally biased region" description="Basic and acidic residues" evidence="5">
    <location>
        <begin position="86"/>
        <end position="108"/>
    </location>
</feature>
<dbReference type="InterPro" id="IPR011993">
    <property type="entry name" value="PH-like_dom_sf"/>
</dbReference>
<dbReference type="GO" id="GO:0005737">
    <property type="term" value="C:cytoplasm"/>
    <property type="evidence" value="ECO:0007669"/>
    <property type="project" value="UniProtKB-SubCell"/>
</dbReference>
<feature type="compositionally biased region" description="Polar residues" evidence="5">
    <location>
        <begin position="566"/>
        <end position="583"/>
    </location>
</feature>
<protein>
    <submittedName>
        <fullName evidence="6">Rho guanine nucleotide exchange factor 4</fullName>
    </submittedName>
</protein>
<dbReference type="Pfam" id="PF00621">
    <property type="entry name" value="RhoGEF"/>
    <property type="match status" value="1"/>
</dbReference>
<name>A0A8C3MSD0_GEOPR</name>
<evidence type="ECO:0000256" key="1">
    <source>
        <dbReference type="ARBA" id="ARBA00004496"/>
    </source>
</evidence>
<dbReference type="InterPro" id="IPR055251">
    <property type="entry name" value="SOS1_NGEF_PH"/>
</dbReference>
<reference evidence="6" key="2">
    <citation type="submission" date="2025-08" db="UniProtKB">
        <authorList>
            <consortium name="Ensembl"/>
        </authorList>
    </citation>
    <scope>IDENTIFICATION</scope>
</reference>
<dbReference type="InterPro" id="IPR035899">
    <property type="entry name" value="DBL_dom_sf"/>
</dbReference>
<dbReference type="CDD" id="cd01224">
    <property type="entry name" value="PH_Collybistin_ASEF"/>
    <property type="match status" value="1"/>
</dbReference>
<dbReference type="PANTHER" id="PTHR47544:SF2">
    <property type="entry name" value="RHO GUANINE NUCLEOTIDE EXCHANGE FACTOR 4"/>
    <property type="match status" value="1"/>
</dbReference>
<feature type="compositionally biased region" description="Basic and acidic residues" evidence="5">
    <location>
        <begin position="830"/>
        <end position="840"/>
    </location>
</feature>
<feature type="compositionally biased region" description="Polar residues" evidence="5">
    <location>
        <begin position="1660"/>
        <end position="1669"/>
    </location>
</feature>
<feature type="compositionally biased region" description="Basic and acidic residues" evidence="5">
    <location>
        <begin position="1715"/>
        <end position="1724"/>
    </location>
</feature>
<feature type="compositionally biased region" description="Basic and acidic residues" evidence="5">
    <location>
        <begin position="1202"/>
        <end position="1212"/>
    </location>
</feature>
<dbReference type="PROSITE" id="PS50003">
    <property type="entry name" value="PH_DOMAIN"/>
    <property type="match status" value="1"/>
</dbReference>
<dbReference type="PROSITE" id="PS50010">
    <property type="entry name" value="DH_2"/>
    <property type="match status" value="1"/>
</dbReference>
<feature type="compositionally biased region" description="Polar residues" evidence="5">
    <location>
        <begin position="156"/>
        <end position="165"/>
    </location>
</feature>
<feature type="region of interest" description="Disordered" evidence="5">
    <location>
        <begin position="1750"/>
        <end position="1781"/>
    </location>
</feature>
<dbReference type="SUPFAM" id="SSF50729">
    <property type="entry name" value="PH domain-like"/>
    <property type="match status" value="1"/>
</dbReference>
<dbReference type="InterPro" id="IPR001331">
    <property type="entry name" value="GDS_CDC24_CS"/>
</dbReference>
<sequence length="2453" mass="274903">MEINRCLGASAEEEKERQEGGEEDINNAGTCAVHEELDLGQMYLTCLPERYMRVKLTQTVYLICWLLLKLCKKAYEKRLSASKKECQGDAVRRTAGKREERPSEKTQCHTETPQPVENYISEGEFEDDLSSSTPSTTELEVRGSSQETDEDYFETVSHQSGSLSDVKTEPYESASDTESLSSDVTGNACSDSNCLLTEKIPLCCNVPKEKAETSQEQNSSSQPEFTQPVQLALSSKIKEAPSKTEFCIQFEELEGEELGDEELTLSSDISTTESQVYEENILSWAKRESVTAQQIKAELESREVQSSTNSVLTKNDVARLKEHPAVFSIACFKANSESCLIFPEVQLFSFRSDAAPSCSLPNLHFETNGPSCKSDTETPDCKCELESMSSIKCSRRNSADSEDTTGKRIKYGSTETMLTSDSLSYQSCFNPKSWLPQKRSEITESKTWHSVPENISAQRETECLVSCIHSTDKFRWSCSRIHLQELDFEYTWKNLGRVTVSPEKAIETEGQFGMRRSFLDTDTDSKVCQVSQPAASLQCIDYCLHSKSETCGLSPEPAGTCADSLTGSDSCEDNPNQKETSPSLDCDPGIIDTEELTQNNECTAERDLEESRFPSDIDIELTQNNECTAERDLEESRFPCDIDVELTQNNQCTAERDLEVSRFPCDIDIELTQNHECTAERIWRGRFSCDIDIELTQNNQCTAERDLEESRFPCDIDIELTQNNQCTAERDLEESRFPCDTDVESDTGDTESPAASPAGVPAGVESTDWDCSVTCVSSSGTQHTHLKENGLESELSDTEIVAGERWADDSDSSDLGFGWKVLEAATQPDGSDRGAERGESEQQNTSCKTGALRSHSELGTHEYPTHEEKDEESVLAVERTLRSDYIMQGRDVMTAPELKPALIIASVEEKGLQSQTLNDNLPTEVVAETLGNVVSKDLMSPHTVSKAHGEPERVLSECCNCEELILATHPIPGSAEVLSGRDTTEVKPEISEEKREKTEVVSSLGLTCSNSAVASAKLEFRNVAVALGSDSLPAEIQTDPCEKTLVKSPRGSSVELSEDEHCRARQLVTGTVPLETSSSVSSVCQEGGAGVSLEGPSTVKSQGRGGVMAFEEEPCRTKRGFEFRREQLGRSGFGNLGRSDDQVSKEEEFKAHGSTEEGLNITRAVTVDMSSSVRSLWQGDGAGVSLHWPSMVSEQAVGRRAKESCMGSREETGICGEASPREGKEGSPAEDASSPSKDSALSLDVSDVFDESLNRDTHSTFMLGLDNVSTCSTNSEELDENSSHILGSNSSLHKAVQKPTKNEYCGKSSRFLVFPKMTSFRKTKPASWENQGSSSIFGSKVKMEELDVGKDDDDTASLLSFKSCSSGLVFHRKESYTSEYSDDDDLFYERPAGFFRLSLRKASGSGRILMEDADRQVSGSSENNDSEPVEHSGIRKSFPENEHKRNKTPEGKKFRTRLALAHKSLSSLFESKCPEKENTEQSSKASVKNEKEKVKLRQSAWKAFLKSKEADGLKRPVLVSLSSTQEGLNATSGQVLTPLERQYSSNRNTFLKTETDNGSSTDSNYFDSSVEPLDVSLPARMWRRRIQSHDLGIRYSQSSDCDEQQEVLSNSLNTSLEEYWIKTPFSPPDFQLAFSQSSPSCPQLSNSDGKDMPCRPMSPKPQSSRSISQHKNFRYPGHICAASMISLGNSSGVESSLEAPERPKTLKPRGSLLHSLDDFQRDDSGISSQSQISLNTASSISDMLQDEFVKQESKQPCQTAAGKRPNKKWVPHRKRRPPRVPACPVATLESRARTFSFPAPEEKAKEMPERRRKRPKPLYKCFSFDDVWMERSQKRKLEKETQPEGGVQLQHLPQDPSKAGISPSITSPVAFDILPLKLHSFSKSTPTGLDCVGCKRRISAPVITDGGLDKTALTDDVGSEEDLYEDFRSSAHRYGHPGGGGEQLAINELISDGSVVYAEALWDHVTMDDQELGFKAGDVIEVMDATNKEWWWGRILDSEGWFPASFVRLRVNQDEPMEDYPLKVEGGREEDSRRFGMGQTTKDQMRTNVINEIISTERDYIKHLKDICEGYIKQCRKRADMFTEEQLKTIFGNIEDIYRCQKKFVKALEKKFNKDHPHLSEVGSCFLEYQTEFQIYSEYCNNHPNACLELSRLAKVNKYVYFFEACRLLQKMIDISLDGFLLTPVQKICKYPLQLAELLKYTNPQHRDFKDVEAALNAMKNVARLINERKRRLENIDKIAQWQSSIEDWEGEDVLVRSSELIYSGELAKISHPQAKSQQRMFFLFDHQLVCCKKDLLRRDILYYKSRISMDDMEILDVEDGKDKDFNISVKNAFKLHCRDTEEVHLFCAKKPEQKQRWLKAFENERRQVQLDQETGFSITEVQKKQAMLNASKQHHAGKPKAVTRPYYEFLLRQKHPTLPSTLPQQQVFMLAEPKRKPSNFWQNISRLTPFRK</sequence>
<dbReference type="Pfam" id="PF22697">
    <property type="entry name" value="SOS1_NGEF_PH"/>
    <property type="match status" value="1"/>
</dbReference>
<accession>A0A8C3MSD0</accession>
<keyword evidence="7" id="KW-1185">Reference proteome</keyword>
<feature type="compositionally biased region" description="Basic and acidic residues" evidence="5">
    <location>
        <begin position="1833"/>
        <end position="1842"/>
    </location>
</feature>
<dbReference type="PANTHER" id="PTHR47544">
    <property type="entry name" value="RHO GUANINE NUCLEOTIDE EXCHANGE FACTOR 4"/>
    <property type="match status" value="1"/>
</dbReference>
<feature type="region of interest" description="Disordered" evidence="5">
    <location>
        <begin position="1690"/>
        <end position="1731"/>
    </location>
</feature>
<dbReference type="SMART" id="SM00325">
    <property type="entry name" value="RhoGEF"/>
    <property type="match status" value="1"/>
</dbReference>
<dbReference type="FunFam" id="2.30.29.30:FF:000015">
    <property type="entry name" value="Rho guanine nucleotide exchange factor 9"/>
    <property type="match status" value="1"/>
</dbReference>
<dbReference type="SUPFAM" id="SSF48065">
    <property type="entry name" value="DBL homology domain (DH-domain)"/>
    <property type="match status" value="1"/>
</dbReference>
<dbReference type="GO" id="GO:0005085">
    <property type="term" value="F:guanyl-nucleotide exchange factor activity"/>
    <property type="evidence" value="ECO:0007669"/>
    <property type="project" value="UniProtKB-KW"/>
</dbReference>
<keyword evidence="3" id="KW-0963">Cytoplasm</keyword>
<dbReference type="Gene3D" id="1.20.900.10">
    <property type="entry name" value="Dbl homology (DH) domain"/>
    <property type="match status" value="1"/>
</dbReference>
<dbReference type="CDD" id="cd00160">
    <property type="entry name" value="RhoGEF"/>
    <property type="match status" value="1"/>
</dbReference>
<comment type="subcellular location">
    <subcellularLocation>
        <location evidence="1">Cytoplasm</location>
    </subcellularLocation>
</comment>
<evidence type="ECO:0000313" key="7">
    <source>
        <dbReference type="Proteomes" id="UP000694382"/>
    </source>
</evidence>
<feature type="compositionally biased region" description="Basic and acidic residues" evidence="5">
    <location>
        <begin position="854"/>
        <end position="868"/>
    </location>
</feature>
<feature type="compositionally biased region" description="Basic residues" evidence="5">
    <location>
        <begin position="1764"/>
        <end position="1778"/>
    </location>
</feature>
<dbReference type="Proteomes" id="UP000694382">
    <property type="component" value="Chromosome 9"/>
</dbReference>
<keyword evidence="4" id="KW-0344">Guanine-nucleotide releasing factor</keyword>
<dbReference type="Gene3D" id="2.30.29.30">
    <property type="entry name" value="Pleckstrin-homology domain (PH domain)/Phosphotyrosine-binding domain (PTB)"/>
    <property type="match status" value="1"/>
</dbReference>
<dbReference type="Gene3D" id="2.30.30.40">
    <property type="entry name" value="SH3 Domains"/>
    <property type="match status" value="1"/>
</dbReference>
<dbReference type="PROSITE" id="PS50002">
    <property type="entry name" value="SH3"/>
    <property type="match status" value="1"/>
</dbReference>
<dbReference type="InterPro" id="IPR000219">
    <property type="entry name" value="DH_dom"/>
</dbReference>
<dbReference type="SUPFAM" id="SSF50044">
    <property type="entry name" value="SH3-domain"/>
    <property type="match status" value="1"/>
</dbReference>
<feature type="compositionally biased region" description="Low complexity" evidence="5">
    <location>
        <begin position="751"/>
        <end position="763"/>
    </location>
</feature>
<feature type="compositionally biased region" description="Basic and acidic residues" evidence="5">
    <location>
        <begin position="728"/>
        <end position="739"/>
    </location>
</feature>
<accession>A0A8U8B7G2</accession>
<feature type="region of interest" description="Disordered" evidence="5">
    <location>
        <begin position="1202"/>
        <end position="1241"/>
    </location>
</feature>
<organism evidence="6 7">
    <name type="scientific">Geospiza parvula</name>
    <name type="common">Small tree-finch</name>
    <name type="synonym">Camarhynchus parvulus</name>
    <dbReference type="NCBI Taxonomy" id="87175"/>
    <lineage>
        <taxon>Eukaryota</taxon>
        <taxon>Metazoa</taxon>
        <taxon>Chordata</taxon>
        <taxon>Craniata</taxon>
        <taxon>Vertebrata</taxon>
        <taxon>Euteleostomi</taxon>
        <taxon>Archelosauria</taxon>
        <taxon>Archosauria</taxon>
        <taxon>Dinosauria</taxon>
        <taxon>Saurischia</taxon>
        <taxon>Theropoda</taxon>
        <taxon>Coelurosauria</taxon>
        <taxon>Aves</taxon>
        <taxon>Neognathae</taxon>
        <taxon>Neoaves</taxon>
        <taxon>Telluraves</taxon>
        <taxon>Australaves</taxon>
        <taxon>Passeriformes</taxon>
        <taxon>Thraupidae</taxon>
        <taxon>Camarhynchus</taxon>
    </lineage>
</organism>
<feature type="region of interest" description="Disordered" evidence="5">
    <location>
        <begin position="825"/>
        <end position="874"/>
    </location>
</feature>
<dbReference type="FunFam" id="1.20.900.10:FF:000002">
    <property type="entry name" value="Rho guanine nucleotide exchange factor 9"/>
    <property type="match status" value="1"/>
</dbReference>
<dbReference type="GO" id="GO:0035556">
    <property type="term" value="P:intracellular signal transduction"/>
    <property type="evidence" value="ECO:0007669"/>
    <property type="project" value="InterPro"/>
</dbReference>
<dbReference type="PROSITE" id="PS00741">
    <property type="entry name" value="DH_1"/>
    <property type="match status" value="1"/>
</dbReference>
<feature type="region of interest" description="Disordered" evidence="5">
    <location>
        <begin position="86"/>
        <end position="187"/>
    </location>
</feature>
<dbReference type="SMART" id="SM00326">
    <property type="entry name" value="SH3"/>
    <property type="match status" value="1"/>
</dbReference>
<dbReference type="SMART" id="SM00233">
    <property type="entry name" value="PH"/>
    <property type="match status" value="1"/>
</dbReference>
<feature type="region of interest" description="Disordered" evidence="5">
    <location>
        <begin position="1833"/>
        <end position="1859"/>
    </location>
</feature>